<dbReference type="EMBL" id="PSQE01000004">
    <property type="protein sequence ID" value="RHN61511.1"/>
    <property type="molecule type" value="Genomic_DNA"/>
</dbReference>
<proteinExistence type="predicted"/>
<sequence>MLHIVDHAKLLHDVAEKIEKIKTTLNKYPCMIRVSGSLDLGLRLFCASTNTLVFCPSFYTILVLKKVIILFTKKIYMIVPLNTE</sequence>
<name>A0A396I9T3_MEDTR</name>
<comment type="caution">
    <text evidence="1">The sequence shown here is derived from an EMBL/GenBank/DDBJ whole genome shotgun (WGS) entry which is preliminary data.</text>
</comment>
<dbReference type="Proteomes" id="UP000265566">
    <property type="component" value="Chromosome 4"/>
</dbReference>
<gene>
    <name evidence="1" type="ORF">MtrunA17_Chr4g0037451</name>
</gene>
<protein>
    <submittedName>
        <fullName evidence="1">Uncharacterized protein</fullName>
    </submittedName>
</protein>
<dbReference type="Gramene" id="rna23984">
    <property type="protein sequence ID" value="RHN61511.1"/>
    <property type="gene ID" value="gene23984"/>
</dbReference>
<dbReference type="AlphaFoldDB" id="A0A396I9T3"/>
<reference evidence="2" key="1">
    <citation type="journal article" date="2018" name="Nat. Plants">
        <title>Whole-genome landscape of Medicago truncatula symbiotic genes.</title>
        <authorList>
            <person name="Pecrix Y."/>
            <person name="Staton S.E."/>
            <person name="Sallet E."/>
            <person name="Lelandais-Briere C."/>
            <person name="Moreau S."/>
            <person name="Carrere S."/>
            <person name="Blein T."/>
            <person name="Jardinaud M.F."/>
            <person name="Latrasse D."/>
            <person name="Zouine M."/>
            <person name="Zahm M."/>
            <person name="Kreplak J."/>
            <person name="Mayjonade B."/>
            <person name="Satge C."/>
            <person name="Perez M."/>
            <person name="Cauet S."/>
            <person name="Marande W."/>
            <person name="Chantry-Darmon C."/>
            <person name="Lopez-Roques C."/>
            <person name="Bouchez O."/>
            <person name="Berard A."/>
            <person name="Debelle F."/>
            <person name="Munos S."/>
            <person name="Bendahmane A."/>
            <person name="Berges H."/>
            <person name="Niebel A."/>
            <person name="Buitink J."/>
            <person name="Frugier F."/>
            <person name="Benhamed M."/>
            <person name="Crespi M."/>
            <person name="Gouzy J."/>
            <person name="Gamas P."/>
        </authorList>
    </citation>
    <scope>NUCLEOTIDE SEQUENCE [LARGE SCALE GENOMIC DNA]</scope>
    <source>
        <strain evidence="2">cv. Jemalong A17</strain>
    </source>
</reference>
<organism evidence="1 2">
    <name type="scientific">Medicago truncatula</name>
    <name type="common">Barrel medic</name>
    <name type="synonym">Medicago tribuloides</name>
    <dbReference type="NCBI Taxonomy" id="3880"/>
    <lineage>
        <taxon>Eukaryota</taxon>
        <taxon>Viridiplantae</taxon>
        <taxon>Streptophyta</taxon>
        <taxon>Embryophyta</taxon>
        <taxon>Tracheophyta</taxon>
        <taxon>Spermatophyta</taxon>
        <taxon>Magnoliopsida</taxon>
        <taxon>eudicotyledons</taxon>
        <taxon>Gunneridae</taxon>
        <taxon>Pentapetalae</taxon>
        <taxon>rosids</taxon>
        <taxon>fabids</taxon>
        <taxon>Fabales</taxon>
        <taxon>Fabaceae</taxon>
        <taxon>Papilionoideae</taxon>
        <taxon>50 kb inversion clade</taxon>
        <taxon>NPAAA clade</taxon>
        <taxon>Hologalegina</taxon>
        <taxon>IRL clade</taxon>
        <taxon>Trifolieae</taxon>
        <taxon>Medicago</taxon>
    </lineage>
</organism>
<evidence type="ECO:0000313" key="1">
    <source>
        <dbReference type="EMBL" id="RHN61511.1"/>
    </source>
</evidence>
<evidence type="ECO:0000313" key="2">
    <source>
        <dbReference type="Proteomes" id="UP000265566"/>
    </source>
</evidence>
<accession>A0A396I9T3</accession>